<organism evidence="2 3">
    <name type="scientific">Methylobacterium pseudosasicola</name>
    <dbReference type="NCBI Taxonomy" id="582667"/>
    <lineage>
        <taxon>Bacteria</taxon>
        <taxon>Pseudomonadati</taxon>
        <taxon>Pseudomonadota</taxon>
        <taxon>Alphaproteobacteria</taxon>
        <taxon>Hyphomicrobiales</taxon>
        <taxon>Methylobacteriaceae</taxon>
        <taxon>Methylobacterium</taxon>
    </lineage>
</organism>
<gene>
    <name evidence="2" type="ORF">SAMN05192568_100576</name>
</gene>
<feature type="domain" description="PilZ" evidence="1">
    <location>
        <begin position="3"/>
        <end position="58"/>
    </location>
</feature>
<proteinExistence type="predicted"/>
<protein>
    <submittedName>
        <fullName evidence="2">PilZ domain-containing protein</fullName>
    </submittedName>
</protein>
<name>A0A1I4HW82_9HYPH</name>
<evidence type="ECO:0000313" key="2">
    <source>
        <dbReference type="EMBL" id="SFL45993.1"/>
    </source>
</evidence>
<dbReference type="RefSeq" id="WP_092038445.1">
    <property type="nucleotide sequence ID" value="NZ_FOTK01000005.1"/>
</dbReference>
<dbReference type="Proteomes" id="UP000199048">
    <property type="component" value="Unassembled WGS sequence"/>
</dbReference>
<dbReference type="EMBL" id="FOTK01000005">
    <property type="protein sequence ID" value="SFL45993.1"/>
    <property type="molecule type" value="Genomic_DNA"/>
</dbReference>
<dbReference type="GO" id="GO:0035438">
    <property type="term" value="F:cyclic-di-GMP binding"/>
    <property type="evidence" value="ECO:0007669"/>
    <property type="project" value="InterPro"/>
</dbReference>
<reference evidence="3" key="1">
    <citation type="submission" date="2016-10" db="EMBL/GenBank/DDBJ databases">
        <authorList>
            <person name="Varghese N."/>
            <person name="Submissions S."/>
        </authorList>
    </citation>
    <scope>NUCLEOTIDE SEQUENCE [LARGE SCALE GENOMIC DNA]</scope>
    <source>
        <strain evidence="3">BL36</strain>
    </source>
</reference>
<evidence type="ECO:0000313" key="3">
    <source>
        <dbReference type="Proteomes" id="UP000199048"/>
    </source>
</evidence>
<accession>A0A1I4HW82</accession>
<dbReference type="AlphaFoldDB" id="A0A1I4HW82"/>
<keyword evidence="3" id="KW-1185">Reference proteome</keyword>
<dbReference type="InterPro" id="IPR009875">
    <property type="entry name" value="PilZ_domain"/>
</dbReference>
<evidence type="ECO:0000259" key="1">
    <source>
        <dbReference type="Pfam" id="PF07238"/>
    </source>
</evidence>
<dbReference type="Pfam" id="PF07238">
    <property type="entry name" value="PilZ"/>
    <property type="match status" value="1"/>
</dbReference>
<sequence length="65" mass="6897">MRVEGALRDVSTGGAALDVEPRPGIGMPVVVGMRRAVVVRHTENGVAVRFALQLRPEAVVADVTF</sequence>